<dbReference type="PANTHER" id="PTHR43791">
    <property type="entry name" value="PERMEASE-RELATED"/>
    <property type="match status" value="1"/>
</dbReference>
<proteinExistence type="predicted"/>
<dbReference type="SUPFAM" id="SSF103473">
    <property type="entry name" value="MFS general substrate transporter"/>
    <property type="match status" value="1"/>
</dbReference>
<organism evidence="7 8">
    <name type="scientific">Tolypocladium ophioglossoides (strain CBS 100239)</name>
    <name type="common">Snaketongue truffleclub</name>
    <name type="synonym">Elaphocordyceps ophioglossoides</name>
    <dbReference type="NCBI Taxonomy" id="1163406"/>
    <lineage>
        <taxon>Eukaryota</taxon>
        <taxon>Fungi</taxon>
        <taxon>Dikarya</taxon>
        <taxon>Ascomycota</taxon>
        <taxon>Pezizomycotina</taxon>
        <taxon>Sordariomycetes</taxon>
        <taxon>Hypocreomycetidae</taxon>
        <taxon>Hypocreales</taxon>
        <taxon>Ophiocordycipitaceae</taxon>
        <taxon>Tolypocladium</taxon>
    </lineage>
</organism>
<protein>
    <submittedName>
        <fullName evidence="7">Putative transporter</fullName>
    </submittedName>
</protein>
<feature type="transmembrane region" description="Helical" evidence="6">
    <location>
        <begin position="86"/>
        <end position="106"/>
    </location>
</feature>
<feature type="transmembrane region" description="Helical" evidence="6">
    <location>
        <begin position="24"/>
        <end position="47"/>
    </location>
</feature>
<keyword evidence="4 6" id="KW-1133">Transmembrane helix</keyword>
<feature type="transmembrane region" description="Helical" evidence="6">
    <location>
        <begin position="177"/>
        <end position="195"/>
    </location>
</feature>
<feature type="transmembrane region" description="Helical" evidence="6">
    <location>
        <begin position="207"/>
        <end position="232"/>
    </location>
</feature>
<comment type="caution">
    <text evidence="7">The sequence shown here is derived from an EMBL/GenBank/DDBJ whole genome shotgun (WGS) entry which is preliminary data.</text>
</comment>
<reference evidence="7 8" key="1">
    <citation type="journal article" date="2015" name="BMC Genomics">
        <title>The genome of the truffle-parasite Tolypocladium ophioglossoides and the evolution of antifungal peptaibiotics.</title>
        <authorList>
            <person name="Quandt C.A."/>
            <person name="Bushley K.E."/>
            <person name="Spatafora J.W."/>
        </authorList>
    </citation>
    <scope>NUCLEOTIDE SEQUENCE [LARGE SCALE GENOMIC DNA]</scope>
    <source>
        <strain evidence="7 8">CBS 100239</strain>
    </source>
</reference>
<evidence type="ECO:0000256" key="6">
    <source>
        <dbReference type="SAM" id="Phobius"/>
    </source>
</evidence>
<dbReference type="GO" id="GO:0016020">
    <property type="term" value="C:membrane"/>
    <property type="evidence" value="ECO:0007669"/>
    <property type="project" value="UniProtKB-SubCell"/>
</dbReference>
<evidence type="ECO:0000256" key="4">
    <source>
        <dbReference type="ARBA" id="ARBA00022989"/>
    </source>
</evidence>
<comment type="subcellular location">
    <subcellularLocation>
        <location evidence="1">Membrane</location>
        <topology evidence="1">Multi-pass membrane protein</topology>
    </subcellularLocation>
</comment>
<gene>
    <name evidence="7" type="ORF">TOPH_00013</name>
</gene>
<name>A0A0L0NLN8_TOLOC</name>
<dbReference type="GO" id="GO:0022857">
    <property type="term" value="F:transmembrane transporter activity"/>
    <property type="evidence" value="ECO:0007669"/>
    <property type="project" value="TreeGrafter"/>
</dbReference>
<evidence type="ECO:0000313" key="8">
    <source>
        <dbReference type="Proteomes" id="UP000036947"/>
    </source>
</evidence>
<dbReference type="Gene3D" id="1.20.1250.20">
    <property type="entry name" value="MFS general substrate transporter like domains"/>
    <property type="match status" value="1"/>
</dbReference>
<dbReference type="OrthoDB" id="4454541at2759"/>
<sequence>MDFFLFVQLTEEDGRRICRKTDKVILAILTWVYFLQILDKSVLGYSATYGLKSDTKLTGNQYSLRHHTFGSLILNGLLSDKHQTSLLNIPFGASQVIVILSGSCLAQKGKLKGAVLAIFMVPVVAGLAVLYSVKRDASAKAPLLVGYCLLAFLFGGNPLIVTWIVGNTAGTTKKPAIMSVYNAASPAGNIIGPLLFSDKDAPAYKPSLRACLGVFIALVMVVLLQWANLVFLTQMQKKRRLRNGQKAEVVEHSMQNHYYEILENNSDEEALQATKGSILLRRYRDRPRASGIRYRRRRSLSEFQSAP</sequence>
<dbReference type="AlphaFoldDB" id="A0A0L0NLN8"/>
<evidence type="ECO:0000256" key="1">
    <source>
        <dbReference type="ARBA" id="ARBA00004141"/>
    </source>
</evidence>
<dbReference type="Proteomes" id="UP000036947">
    <property type="component" value="Unassembled WGS sequence"/>
</dbReference>
<dbReference type="PANTHER" id="PTHR43791:SF16">
    <property type="entry name" value="TRANSPORTER, PUTATIVE (AFU_ORTHOLOGUE AFUA_3G01840)-RELATED"/>
    <property type="match status" value="1"/>
</dbReference>
<evidence type="ECO:0000256" key="3">
    <source>
        <dbReference type="ARBA" id="ARBA00022692"/>
    </source>
</evidence>
<accession>A0A0L0NLN8</accession>
<dbReference type="InterPro" id="IPR036259">
    <property type="entry name" value="MFS_trans_sf"/>
</dbReference>
<feature type="transmembrane region" description="Helical" evidence="6">
    <location>
        <begin position="144"/>
        <end position="165"/>
    </location>
</feature>
<keyword evidence="5 6" id="KW-0472">Membrane</keyword>
<keyword evidence="2" id="KW-0813">Transport</keyword>
<keyword evidence="3 6" id="KW-0812">Transmembrane</keyword>
<evidence type="ECO:0000313" key="7">
    <source>
        <dbReference type="EMBL" id="KND94958.1"/>
    </source>
</evidence>
<feature type="transmembrane region" description="Helical" evidence="6">
    <location>
        <begin position="113"/>
        <end position="132"/>
    </location>
</feature>
<dbReference type="EMBL" id="LFRF01000001">
    <property type="protein sequence ID" value="KND94958.1"/>
    <property type="molecule type" value="Genomic_DNA"/>
</dbReference>
<evidence type="ECO:0000256" key="2">
    <source>
        <dbReference type="ARBA" id="ARBA00022448"/>
    </source>
</evidence>
<evidence type="ECO:0000256" key="5">
    <source>
        <dbReference type="ARBA" id="ARBA00023136"/>
    </source>
</evidence>
<keyword evidence="8" id="KW-1185">Reference proteome</keyword>